<dbReference type="InterPro" id="IPR045800">
    <property type="entry name" value="HMBD"/>
</dbReference>
<dbReference type="Pfam" id="PF19335">
    <property type="entry name" value="HMBD"/>
    <property type="match status" value="1"/>
</dbReference>
<keyword evidence="4" id="KW-1185">Reference proteome</keyword>
<reference evidence="4" key="1">
    <citation type="submission" date="2016-10" db="EMBL/GenBank/DDBJ databases">
        <authorList>
            <person name="Varghese N."/>
            <person name="Submissions S."/>
        </authorList>
    </citation>
    <scope>NUCLEOTIDE SEQUENCE [LARGE SCALE GENOMIC DNA]</scope>
    <source>
        <strain evidence="4">CGMCC 1.9230</strain>
    </source>
</reference>
<evidence type="ECO:0000259" key="2">
    <source>
        <dbReference type="Pfam" id="PF19335"/>
    </source>
</evidence>
<feature type="domain" description="DUF3347" evidence="1">
    <location>
        <begin position="100"/>
        <end position="193"/>
    </location>
</feature>
<evidence type="ECO:0000313" key="4">
    <source>
        <dbReference type="Proteomes" id="UP000236737"/>
    </source>
</evidence>
<dbReference type="GO" id="GO:0046872">
    <property type="term" value="F:metal ion binding"/>
    <property type="evidence" value="ECO:0007669"/>
    <property type="project" value="InterPro"/>
</dbReference>
<dbReference type="OrthoDB" id="5513217at2"/>
<dbReference type="InterPro" id="IPR021782">
    <property type="entry name" value="DUF3347"/>
</dbReference>
<organism evidence="3 4">
    <name type="scientific">Flavobacterium urumqiense</name>
    <dbReference type="NCBI Taxonomy" id="935224"/>
    <lineage>
        <taxon>Bacteria</taxon>
        <taxon>Pseudomonadati</taxon>
        <taxon>Bacteroidota</taxon>
        <taxon>Flavobacteriia</taxon>
        <taxon>Flavobacteriales</taxon>
        <taxon>Flavobacteriaceae</taxon>
        <taxon>Flavobacterium</taxon>
    </lineage>
</organism>
<feature type="domain" description="Heavy metal binding" evidence="2">
    <location>
        <begin position="40"/>
        <end position="64"/>
    </location>
</feature>
<accession>A0A1H5U880</accession>
<evidence type="ECO:0000313" key="3">
    <source>
        <dbReference type="EMBL" id="SEF71312.1"/>
    </source>
</evidence>
<protein>
    <submittedName>
        <fullName evidence="3">Uncharacterized protein</fullName>
    </submittedName>
</protein>
<proteinExistence type="predicted"/>
<dbReference type="Pfam" id="PF11827">
    <property type="entry name" value="DUF3347"/>
    <property type="match status" value="1"/>
</dbReference>
<dbReference type="Proteomes" id="UP000236737">
    <property type="component" value="Unassembled WGS sequence"/>
</dbReference>
<evidence type="ECO:0000259" key="1">
    <source>
        <dbReference type="Pfam" id="PF11827"/>
    </source>
</evidence>
<dbReference type="EMBL" id="FNVP01000002">
    <property type="protein sequence ID" value="SEF71312.1"/>
    <property type="molecule type" value="Genomic_DNA"/>
</dbReference>
<gene>
    <name evidence="3" type="ORF">SAMN04488130_102149</name>
</gene>
<dbReference type="AlphaFoldDB" id="A0A1H5U880"/>
<dbReference type="RefSeq" id="WP_103998912.1">
    <property type="nucleotide sequence ID" value="NZ_FNVP01000002.1"/>
</dbReference>
<name>A0A1H5U880_9FLAO</name>
<dbReference type="PROSITE" id="PS51257">
    <property type="entry name" value="PROKAR_LIPOPROTEIN"/>
    <property type="match status" value="1"/>
</dbReference>
<sequence>MKKVFLSIVIMAATLTACNQKVKQVEETKVEKTVASTDLYACSMHPEVKGKKGDKCSKCGMELTVPVNEATTITPNTTVETKTESTVTTTSQSSFSTNEIVANYLKVKNAFIKDDSKGAANAAKALYATLNSINANSLDAKSKSEYIDIKDDAKEHAEHIGNNAGKIEHQREHFAMLSKDIKDLIKTFGTTQKLYQDYCPMYDEGKSGYWISETKEIKNPYYGGQMLTCGSVKKTF</sequence>